<dbReference type="Proteomes" id="UP001596071">
    <property type="component" value="Unassembled WGS sequence"/>
</dbReference>
<dbReference type="Gene3D" id="3.30.70.360">
    <property type="match status" value="1"/>
</dbReference>
<keyword evidence="5" id="KW-1185">Reference proteome</keyword>
<name>A0ABW0U0B8_9BACL</name>
<dbReference type="EMBL" id="JBHSNP010000029">
    <property type="protein sequence ID" value="MFC5604760.1"/>
    <property type="molecule type" value="Genomic_DNA"/>
</dbReference>
<reference evidence="5" key="1">
    <citation type="journal article" date="2019" name="Int. J. Syst. Evol. Microbiol.">
        <title>The Global Catalogue of Microorganisms (GCM) 10K type strain sequencing project: providing services to taxonomists for standard genome sequencing and annotation.</title>
        <authorList>
            <consortium name="The Broad Institute Genomics Platform"/>
            <consortium name="The Broad Institute Genome Sequencing Center for Infectious Disease"/>
            <person name="Wu L."/>
            <person name="Ma J."/>
        </authorList>
    </citation>
    <scope>NUCLEOTIDE SEQUENCE [LARGE SCALE GENOMIC DNA]</scope>
    <source>
        <strain evidence="5">KACC 11299</strain>
    </source>
</reference>
<evidence type="ECO:0000259" key="3">
    <source>
        <dbReference type="Pfam" id="PF07687"/>
    </source>
</evidence>
<accession>A0ABW0U0B8</accession>
<dbReference type="InterPro" id="IPR050072">
    <property type="entry name" value="Peptidase_M20A"/>
</dbReference>
<dbReference type="SUPFAM" id="SSF55031">
    <property type="entry name" value="Bacterial exopeptidase dimerisation domain"/>
    <property type="match status" value="1"/>
</dbReference>
<evidence type="ECO:0000313" key="5">
    <source>
        <dbReference type="Proteomes" id="UP001596071"/>
    </source>
</evidence>
<gene>
    <name evidence="4" type="ORF">ACFPTP_16110</name>
</gene>
<dbReference type="PANTHER" id="PTHR43808">
    <property type="entry name" value="ACETYLORNITHINE DEACETYLASE"/>
    <property type="match status" value="1"/>
</dbReference>
<dbReference type="InterPro" id="IPR017150">
    <property type="entry name" value="Pept_M20_glutamate_carboxypep"/>
</dbReference>
<dbReference type="SUPFAM" id="SSF53187">
    <property type="entry name" value="Zn-dependent exopeptidases"/>
    <property type="match status" value="1"/>
</dbReference>
<protein>
    <submittedName>
        <fullName evidence="4">M20 family metallopeptidase</fullName>
    </submittedName>
</protein>
<feature type="domain" description="Peptidase M20 dimerisation" evidence="3">
    <location>
        <begin position="182"/>
        <end position="269"/>
    </location>
</feature>
<dbReference type="PANTHER" id="PTHR43808:SF9">
    <property type="entry name" value="BLL0789 PROTEIN"/>
    <property type="match status" value="1"/>
</dbReference>
<dbReference type="Pfam" id="PF01546">
    <property type="entry name" value="Peptidase_M20"/>
    <property type="match status" value="1"/>
</dbReference>
<dbReference type="RefSeq" id="WP_381446902.1">
    <property type="nucleotide sequence ID" value="NZ_JBHSNP010000029.1"/>
</dbReference>
<dbReference type="CDD" id="cd03885">
    <property type="entry name" value="M20_CPDG2"/>
    <property type="match status" value="1"/>
</dbReference>
<dbReference type="PIRSF" id="PIRSF037238">
    <property type="entry name" value="Carboxypeptidase_G2"/>
    <property type="match status" value="1"/>
</dbReference>
<sequence>MHQIYELLEQKKETMYGYLKEIVEKESHSYDKESLDMLANWIAATFEELTGGKAEIISNDQYGNHVRGEFGEGDGQILILAHFDTVWPKGTLEKIPFQMTDGIARGPGVFDMKGGLIQGLFALHALQDLGQTLDKKVVLFFDSDEEIGNPSSKELIEKEASKSDVVFVLEPGMSKLGCLKTSRKGVGIFTIEVTGVPSHAGIDPEAGKSAIEELAHQTLYLHSLTDLELGTTLNVGKITAGTASNVVAEKAYAEVDLRVKTKEEYERVLPLILNLQPKIEGVKVEVTGGINRWPLERTEQVAEMFEKAKQIAESSLGFELTEMETGGGSDGNLTAPFAPTLDGLGAVGDGAHANHEYLVLDKMTERSALLALLLLEYGRDKEE</sequence>
<dbReference type="InterPro" id="IPR011650">
    <property type="entry name" value="Peptidase_M20_dimer"/>
</dbReference>
<keyword evidence="1" id="KW-0479">Metal-binding</keyword>
<evidence type="ECO:0000256" key="1">
    <source>
        <dbReference type="ARBA" id="ARBA00022723"/>
    </source>
</evidence>
<evidence type="ECO:0000256" key="2">
    <source>
        <dbReference type="ARBA" id="ARBA00022801"/>
    </source>
</evidence>
<keyword evidence="2" id="KW-0378">Hydrolase</keyword>
<organism evidence="4 5">
    <name type="scientific">Sporosarcina koreensis</name>
    <dbReference type="NCBI Taxonomy" id="334735"/>
    <lineage>
        <taxon>Bacteria</taxon>
        <taxon>Bacillati</taxon>
        <taxon>Bacillota</taxon>
        <taxon>Bacilli</taxon>
        <taxon>Bacillales</taxon>
        <taxon>Caryophanaceae</taxon>
        <taxon>Sporosarcina</taxon>
    </lineage>
</organism>
<evidence type="ECO:0000313" key="4">
    <source>
        <dbReference type="EMBL" id="MFC5604760.1"/>
    </source>
</evidence>
<proteinExistence type="predicted"/>
<dbReference type="Pfam" id="PF07687">
    <property type="entry name" value="M20_dimer"/>
    <property type="match status" value="1"/>
</dbReference>
<comment type="caution">
    <text evidence="4">The sequence shown here is derived from an EMBL/GenBank/DDBJ whole genome shotgun (WGS) entry which is preliminary data.</text>
</comment>
<dbReference type="InterPro" id="IPR036264">
    <property type="entry name" value="Bact_exopeptidase_dim_dom"/>
</dbReference>
<dbReference type="Gene3D" id="3.40.630.10">
    <property type="entry name" value="Zn peptidases"/>
    <property type="match status" value="1"/>
</dbReference>
<dbReference type="InterPro" id="IPR002933">
    <property type="entry name" value="Peptidase_M20"/>
</dbReference>